<evidence type="ECO:0000313" key="2">
    <source>
        <dbReference type="Proteomes" id="UP000517523"/>
    </source>
</evidence>
<proteinExistence type="predicted"/>
<reference evidence="1 2" key="1">
    <citation type="submission" date="2020-08" db="EMBL/GenBank/DDBJ databases">
        <title>Genomic Encyclopedia of Type Strains, Phase III (KMG-III): the genomes of soil and plant-associated and newly described type strains.</title>
        <authorList>
            <person name="Whitman W."/>
        </authorList>
    </citation>
    <scope>NUCLEOTIDE SEQUENCE [LARGE SCALE GENOMIC DNA]</scope>
    <source>
        <strain evidence="1 2">CECT 5831</strain>
    </source>
</reference>
<evidence type="ECO:0000313" key="1">
    <source>
        <dbReference type="EMBL" id="MBB3128892.1"/>
    </source>
</evidence>
<dbReference type="Proteomes" id="UP000517523">
    <property type="component" value="Unassembled WGS sequence"/>
</dbReference>
<dbReference type="EMBL" id="JACHXJ010000003">
    <property type="protein sequence ID" value="MBB3128892.1"/>
    <property type="molecule type" value="Genomic_DNA"/>
</dbReference>
<comment type="caution">
    <text evidence="1">The sequence shown here is derived from an EMBL/GenBank/DDBJ whole genome shotgun (WGS) entry which is preliminary data.</text>
</comment>
<name>A0A839TQ94_9BACL</name>
<protein>
    <submittedName>
        <fullName evidence="1">Uncharacterized protein</fullName>
    </submittedName>
</protein>
<organism evidence="1 2">
    <name type="scientific">Paenibacillus rhizosphaerae</name>
    <dbReference type="NCBI Taxonomy" id="297318"/>
    <lineage>
        <taxon>Bacteria</taxon>
        <taxon>Bacillati</taxon>
        <taxon>Bacillota</taxon>
        <taxon>Bacilli</taxon>
        <taxon>Bacillales</taxon>
        <taxon>Paenibacillaceae</taxon>
        <taxon>Paenibacillus</taxon>
    </lineage>
</organism>
<sequence length="69" mass="8117">MIFVEMEMETVKLSQIVMKWFPDMMPFLKQNELNSLIVLRDGLSILEQEDAMEIIQYSICEHQSSALLH</sequence>
<gene>
    <name evidence="1" type="ORF">FHS19_003567</name>
</gene>
<accession>A0A839TQ94</accession>
<dbReference type="AlphaFoldDB" id="A0A839TQ94"/>